<dbReference type="EMBL" id="JRHO01000002">
    <property type="protein sequence ID" value="KGK99689.1"/>
    <property type="molecule type" value="Genomic_DNA"/>
</dbReference>
<protein>
    <recommendedName>
        <fullName evidence="1">DUF4097 domain-containing protein</fullName>
    </recommendedName>
</protein>
<sequence>MNKYQITFLLFSTLIVAAVSGCTTYGPDFGAEKIEYFSGDYEADNNTTLAVNNINGQIEIDSWDGDKVELEAIKRTNYGEDELEKVHIIVNEIDDVLKVETKYPPIENVRVSVDMKIKVPENVTVDIIETTNGNIVISDTKGNTTAITTNGAVTITNVEGYITARSSNGALDIQRTTGINDLKTTNGKIEAQILDIKNDLDIRCTNGAVIIHIDPSLDAEIEVETTNGQISMNEVELVVTKLESTHVEGILGEGGSKISIKTTNGNVNLNKLIV</sequence>
<evidence type="ECO:0000313" key="3">
    <source>
        <dbReference type="Proteomes" id="UP000029859"/>
    </source>
</evidence>
<dbReference type="OrthoDB" id="141981at2157"/>
<dbReference type="RefSeq" id="WP_048192969.1">
    <property type="nucleotide sequence ID" value="NZ_CAAGSM010000008.1"/>
</dbReference>
<dbReference type="InterPro" id="IPR025164">
    <property type="entry name" value="Toastrack_DUF4097"/>
</dbReference>
<dbReference type="AlphaFoldDB" id="A0A099T4C8"/>
<evidence type="ECO:0000313" key="2">
    <source>
        <dbReference type="EMBL" id="KGK99689.1"/>
    </source>
</evidence>
<keyword evidence="3" id="KW-1185">Reference proteome</keyword>
<feature type="domain" description="DUF4097" evidence="1">
    <location>
        <begin position="112"/>
        <end position="269"/>
    </location>
</feature>
<dbReference type="Proteomes" id="UP000029859">
    <property type="component" value="Unassembled WGS sequence"/>
</dbReference>
<proteinExistence type="predicted"/>
<organism evidence="2 3">
    <name type="scientific">Methanococcoides methylutens</name>
    <dbReference type="NCBI Taxonomy" id="2226"/>
    <lineage>
        <taxon>Archaea</taxon>
        <taxon>Methanobacteriati</taxon>
        <taxon>Methanobacteriota</taxon>
        <taxon>Stenosarchaea group</taxon>
        <taxon>Methanomicrobia</taxon>
        <taxon>Methanosarcinales</taxon>
        <taxon>Methanosarcinaceae</taxon>
        <taxon>Methanococcoides</taxon>
    </lineage>
</organism>
<dbReference type="Pfam" id="PF13349">
    <property type="entry name" value="DUF4097"/>
    <property type="match status" value="1"/>
</dbReference>
<evidence type="ECO:0000259" key="1">
    <source>
        <dbReference type="Pfam" id="PF13349"/>
    </source>
</evidence>
<accession>A0A099T4C8</accession>
<comment type="caution">
    <text evidence="2">The sequence shown here is derived from an EMBL/GenBank/DDBJ whole genome shotgun (WGS) entry which is preliminary data.</text>
</comment>
<name>A0A099T4C8_METMT</name>
<gene>
    <name evidence="2" type="ORF">LI82_00230</name>
</gene>
<dbReference type="PROSITE" id="PS51257">
    <property type="entry name" value="PROKAR_LIPOPROTEIN"/>
    <property type="match status" value="1"/>
</dbReference>
<reference evidence="2 3" key="1">
    <citation type="submission" date="2014-09" db="EMBL/GenBank/DDBJ databases">
        <title>Draft genome sequence of an obligately methylotrophic methanogen, Methanococcoides methylutens, isolated from marine sediment.</title>
        <authorList>
            <person name="Guan Y."/>
            <person name="Ngugi D.K."/>
            <person name="Blom J."/>
            <person name="Ali S."/>
            <person name="Ferry J.G."/>
            <person name="Stingl U."/>
        </authorList>
    </citation>
    <scope>NUCLEOTIDE SEQUENCE [LARGE SCALE GENOMIC DNA]</scope>
    <source>
        <strain evidence="2 3">DSM 2657</strain>
    </source>
</reference>